<dbReference type="EMBL" id="JAVDQF010000001">
    <property type="protein sequence ID" value="MDR6270732.1"/>
    <property type="molecule type" value="Genomic_DNA"/>
</dbReference>
<dbReference type="InterPro" id="IPR025597">
    <property type="entry name" value="DUF4345"/>
</dbReference>
<proteinExistence type="predicted"/>
<keyword evidence="1" id="KW-1133">Transmembrane helix</keyword>
<evidence type="ECO:0000256" key="1">
    <source>
        <dbReference type="SAM" id="Phobius"/>
    </source>
</evidence>
<comment type="caution">
    <text evidence="2">The sequence shown here is derived from an EMBL/GenBank/DDBJ whole genome shotgun (WGS) entry which is preliminary data.</text>
</comment>
<feature type="transmembrane region" description="Helical" evidence="1">
    <location>
        <begin position="36"/>
        <end position="57"/>
    </location>
</feature>
<gene>
    <name evidence="2" type="ORF">JOE69_002970</name>
</gene>
<evidence type="ECO:0000313" key="3">
    <source>
        <dbReference type="Proteomes" id="UP001185069"/>
    </source>
</evidence>
<protein>
    <recommendedName>
        <fullName evidence="4">DUF4345 domain-containing protein</fullName>
    </recommendedName>
</protein>
<accession>A0ABU1JE59</accession>
<evidence type="ECO:0008006" key="4">
    <source>
        <dbReference type="Google" id="ProtNLM"/>
    </source>
</evidence>
<feature type="transmembrane region" description="Helical" evidence="1">
    <location>
        <begin position="104"/>
        <end position="126"/>
    </location>
</feature>
<keyword evidence="3" id="KW-1185">Reference proteome</keyword>
<evidence type="ECO:0000313" key="2">
    <source>
        <dbReference type="EMBL" id="MDR6270732.1"/>
    </source>
</evidence>
<dbReference type="Proteomes" id="UP001185069">
    <property type="component" value="Unassembled WGS sequence"/>
</dbReference>
<name>A0ABU1JE59_9MICC</name>
<dbReference type="RefSeq" id="WP_296364077.1">
    <property type="nucleotide sequence ID" value="NZ_BAAAHY010000004.1"/>
</dbReference>
<feature type="transmembrane region" description="Helical" evidence="1">
    <location>
        <begin position="132"/>
        <end position="154"/>
    </location>
</feature>
<sequence>MTENAVPEETPGDLSAGIEADPEELAQAEKLADWKVFRIVVAVIGLVLLAIGLYEVITGAKGVPGFTGTSDASLESSYRFLAGVFLGAGAAFIAIAIKFQWAQVLFFVCGMIFLGGLSRVLSWALSGTPTPIAIFQMIAELVFPPVVVVWYLWINRTQKLRASYRQSPVVPQG</sequence>
<reference evidence="2 3" key="1">
    <citation type="submission" date="2023-07" db="EMBL/GenBank/DDBJ databases">
        <title>Sequencing the genomes of 1000 actinobacteria strains.</title>
        <authorList>
            <person name="Klenk H.-P."/>
        </authorList>
    </citation>
    <scope>NUCLEOTIDE SEQUENCE [LARGE SCALE GENOMIC DNA]</scope>
    <source>
        <strain evidence="2 3">DSM 14555</strain>
    </source>
</reference>
<keyword evidence="1" id="KW-0472">Membrane</keyword>
<feature type="transmembrane region" description="Helical" evidence="1">
    <location>
        <begin position="77"/>
        <end position="97"/>
    </location>
</feature>
<keyword evidence="1" id="KW-0812">Transmembrane</keyword>
<dbReference type="Pfam" id="PF14248">
    <property type="entry name" value="DUF4345"/>
    <property type="match status" value="1"/>
</dbReference>
<organism evidence="2 3">
    <name type="scientific">Arthrobacter russicus</name>
    <dbReference type="NCBI Taxonomy" id="172040"/>
    <lineage>
        <taxon>Bacteria</taxon>
        <taxon>Bacillati</taxon>
        <taxon>Actinomycetota</taxon>
        <taxon>Actinomycetes</taxon>
        <taxon>Micrococcales</taxon>
        <taxon>Micrococcaceae</taxon>
        <taxon>Arthrobacter</taxon>
    </lineage>
</organism>